<dbReference type="GO" id="GO:0030420">
    <property type="term" value="P:establishment of competence for transformation"/>
    <property type="evidence" value="ECO:0007669"/>
    <property type="project" value="UniProtKB-KW"/>
</dbReference>
<keyword evidence="8" id="KW-0961">Cell wall biogenesis/degradation</keyword>
<keyword evidence="3" id="KW-0929">Antimicrobial</keyword>
<dbReference type="PANTHER" id="PTHR30417:SF11">
    <property type="entry name" value="N-ACETYLMURAMOYL-L-ALANINE AMIDASE XLYA"/>
    <property type="match status" value="1"/>
</dbReference>
<evidence type="ECO:0000256" key="4">
    <source>
        <dbReference type="ARBA" id="ARBA00022638"/>
    </source>
</evidence>
<evidence type="ECO:0000256" key="8">
    <source>
        <dbReference type="ARBA" id="ARBA00023316"/>
    </source>
</evidence>
<dbReference type="GO" id="GO:0009253">
    <property type="term" value="P:peptidoglycan catabolic process"/>
    <property type="evidence" value="ECO:0007669"/>
    <property type="project" value="InterPro"/>
</dbReference>
<dbReference type="SUPFAM" id="SSF55846">
    <property type="entry name" value="N-acetylmuramoyl-L-alanine amidase-like"/>
    <property type="match status" value="1"/>
</dbReference>
<comment type="catalytic activity">
    <reaction evidence="1">
        <text>Hydrolyzes the link between N-acetylmuramoyl residues and L-amino acid residues in certain cell-wall glycopeptides.</text>
        <dbReference type="EC" id="3.5.1.28"/>
    </reaction>
</comment>
<organism evidence="10">
    <name type="scientific">virus sp. ctyMK1</name>
    <dbReference type="NCBI Taxonomy" id="2828002"/>
    <lineage>
        <taxon>Viruses</taxon>
    </lineage>
</organism>
<evidence type="ECO:0000259" key="9">
    <source>
        <dbReference type="SMART" id="SM00644"/>
    </source>
</evidence>
<dbReference type="GO" id="GO:0071555">
    <property type="term" value="P:cell wall organization"/>
    <property type="evidence" value="ECO:0007669"/>
    <property type="project" value="UniProtKB-KW"/>
</dbReference>
<evidence type="ECO:0000256" key="2">
    <source>
        <dbReference type="ARBA" id="ARBA00011901"/>
    </source>
</evidence>
<accession>A0A8S5RF79</accession>
<evidence type="ECO:0000256" key="6">
    <source>
        <dbReference type="ARBA" id="ARBA00022969"/>
    </source>
</evidence>
<dbReference type="GO" id="GO:0030435">
    <property type="term" value="P:sporulation resulting in formation of a cellular spore"/>
    <property type="evidence" value="ECO:0007669"/>
    <property type="project" value="UniProtKB-KW"/>
</dbReference>
<dbReference type="GO" id="GO:0001897">
    <property type="term" value="P:symbiont-mediated cytolysis of host cell"/>
    <property type="evidence" value="ECO:0007669"/>
    <property type="project" value="UniProtKB-ARBA"/>
</dbReference>
<evidence type="ECO:0000256" key="7">
    <source>
        <dbReference type="ARBA" id="ARBA00023287"/>
    </source>
</evidence>
<dbReference type="GO" id="GO:0008745">
    <property type="term" value="F:N-acetylmuramoyl-L-alanine amidase activity"/>
    <property type="evidence" value="ECO:0007669"/>
    <property type="project" value="UniProtKB-EC"/>
</dbReference>
<dbReference type="CDD" id="cd06583">
    <property type="entry name" value="PGRP"/>
    <property type="match status" value="1"/>
</dbReference>
<dbReference type="GO" id="GO:0042742">
    <property type="term" value="P:defense response to bacterium"/>
    <property type="evidence" value="ECO:0007669"/>
    <property type="project" value="UniProtKB-KW"/>
</dbReference>
<dbReference type="InterPro" id="IPR036505">
    <property type="entry name" value="Amidase/PGRP_sf"/>
</dbReference>
<keyword evidence="6" id="KW-0749">Sporulation</keyword>
<feature type="domain" description="N-acetylmuramoyl-L-alanine amidase" evidence="9">
    <location>
        <begin position="15"/>
        <end position="151"/>
    </location>
</feature>
<dbReference type="PANTHER" id="PTHR30417">
    <property type="entry name" value="N-ACETYLMURAMOYL-L-ALANINE AMIDASE AMID"/>
    <property type="match status" value="1"/>
</dbReference>
<name>A0A8S5RF79_9VIRU</name>
<dbReference type="SMART" id="SM00644">
    <property type="entry name" value="Ami_2"/>
    <property type="match status" value="1"/>
</dbReference>
<sequence length="322" mass="35840">MAYKERDMWVAKSKYSRKCPYSMSSSYITVHNTANDASANNEASYMRSNNNQVSFHDVVDDKEVIHCIPHNRNAWHAGDGSGNGNRKSIGIEICYSKSGGSRFTAAEKNAAAYIAKLLKQKGWGISRVKRHKDWSGKNCPHRTMALGWTRFLNMISAEMGSAPVSDSGAVKNPAPAGIDVKYRSYCDGWLGEILNYNTTNSDGYAGIIGKNMTALQANTVGKTADVGKLKYRFHELGSDWFNWQTDREKDKYGESWAGNKKKAVDKLQVALEGKTGYQAEYQVYAGGKWWPWVRGYNNKDSNGYAGVTGKAIQAVRIRIVKV</sequence>
<dbReference type="InterPro" id="IPR051206">
    <property type="entry name" value="NAMLAA_amidase_2"/>
</dbReference>
<dbReference type="Gene3D" id="3.40.80.10">
    <property type="entry name" value="Peptidoglycan recognition protein-like"/>
    <property type="match status" value="1"/>
</dbReference>
<proteinExistence type="predicted"/>
<dbReference type="GO" id="GO:0009254">
    <property type="term" value="P:peptidoglycan turnover"/>
    <property type="evidence" value="ECO:0007669"/>
    <property type="project" value="TreeGrafter"/>
</dbReference>
<dbReference type="Pfam" id="PF01510">
    <property type="entry name" value="Amidase_2"/>
    <property type="match status" value="1"/>
</dbReference>
<protein>
    <recommendedName>
        <fullName evidence="2">N-acetylmuramoyl-L-alanine amidase</fullName>
        <ecNumber evidence="2">3.5.1.28</ecNumber>
    </recommendedName>
</protein>
<reference evidence="10" key="1">
    <citation type="journal article" date="2021" name="Proc. Natl. Acad. Sci. U.S.A.">
        <title>A Catalog of Tens of Thousands of Viruses from Human Metagenomes Reveals Hidden Associations with Chronic Diseases.</title>
        <authorList>
            <person name="Tisza M.J."/>
            <person name="Buck C.B."/>
        </authorList>
    </citation>
    <scope>NUCLEOTIDE SEQUENCE</scope>
    <source>
        <strain evidence="10">CtyMK1</strain>
    </source>
</reference>
<dbReference type="InterPro" id="IPR002502">
    <property type="entry name" value="Amidase_domain"/>
</dbReference>
<keyword evidence="4" id="KW-0081">Bacteriolytic enzyme</keyword>
<evidence type="ECO:0000256" key="3">
    <source>
        <dbReference type="ARBA" id="ARBA00022529"/>
    </source>
</evidence>
<dbReference type="EMBL" id="BK059098">
    <property type="protein sequence ID" value="DAE29737.1"/>
    <property type="molecule type" value="Genomic_DNA"/>
</dbReference>
<keyword evidence="5" id="KW-0378">Hydrolase</keyword>
<keyword evidence="7" id="KW-0178">Competence</keyword>
<evidence type="ECO:0000313" key="10">
    <source>
        <dbReference type="EMBL" id="DAE29737.1"/>
    </source>
</evidence>
<dbReference type="EC" id="3.5.1.28" evidence="2"/>
<evidence type="ECO:0000256" key="1">
    <source>
        <dbReference type="ARBA" id="ARBA00001561"/>
    </source>
</evidence>
<evidence type="ECO:0000256" key="5">
    <source>
        <dbReference type="ARBA" id="ARBA00022801"/>
    </source>
</evidence>